<feature type="region of interest" description="Disordered" evidence="1">
    <location>
        <begin position="26"/>
        <end position="62"/>
    </location>
</feature>
<protein>
    <recommendedName>
        <fullName evidence="4">Secreted protein</fullName>
    </recommendedName>
</protein>
<dbReference type="EMBL" id="JACOAF010000030">
    <property type="protein sequence ID" value="MBC3540517.1"/>
    <property type="molecule type" value="Genomic_DNA"/>
</dbReference>
<evidence type="ECO:0000313" key="3">
    <source>
        <dbReference type="Proteomes" id="UP000659698"/>
    </source>
</evidence>
<accession>A0ABR6VUG7</accession>
<dbReference type="RefSeq" id="WP_186638440.1">
    <property type="nucleotide sequence ID" value="NZ_JACOAF010000030.1"/>
</dbReference>
<gene>
    <name evidence="2" type="ORF">H7U12_12565</name>
</gene>
<sequence>MTQHLNLRQLSPWLLFYLFAAQRGTGGTQTQRPFTGCFSETGQKTERPPTSQQQSELKQQNK</sequence>
<keyword evidence="3" id="KW-1185">Reference proteome</keyword>
<proteinExistence type="predicted"/>
<evidence type="ECO:0008006" key="4">
    <source>
        <dbReference type="Google" id="ProtNLM"/>
    </source>
</evidence>
<reference evidence="2 3" key="1">
    <citation type="journal article" date="2019" name="Int. J. Syst. Evol. Microbiol.">
        <title>Rufibacter sediminis sp. nov., isolated from freshwater lake sediment.</title>
        <authorList>
            <person name="Qu J.H."/>
            <person name="Zhang L.J."/>
            <person name="Fu Y.H."/>
            <person name="Li H.F."/>
        </authorList>
    </citation>
    <scope>NUCLEOTIDE SEQUENCE [LARGE SCALE GENOMIC DNA]</scope>
    <source>
        <strain evidence="2 3">H-1</strain>
    </source>
</reference>
<organism evidence="2 3">
    <name type="scientific">Rufibacter sediminis</name>
    <dbReference type="NCBI Taxonomy" id="2762756"/>
    <lineage>
        <taxon>Bacteria</taxon>
        <taxon>Pseudomonadati</taxon>
        <taxon>Bacteroidota</taxon>
        <taxon>Cytophagia</taxon>
        <taxon>Cytophagales</taxon>
        <taxon>Hymenobacteraceae</taxon>
        <taxon>Rufibacter</taxon>
    </lineage>
</organism>
<evidence type="ECO:0000313" key="2">
    <source>
        <dbReference type="EMBL" id="MBC3540517.1"/>
    </source>
</evidence>
<dbReference type="Proteomes" id="UP000659698">
    <property type="component" value="Unassembled WGS sequence"/>
</dbReference>
<evidence type="ECO:0000256" key="1">
    <source>
        <dbReference type="SAM" id="MobiDB-lite"/>
    </source>
</evidence>
<feature type="compositionally biased region" description="Polar residues" evidence="1">
    <location>
        <begin position="28"/>
        <end position="62"/>
    </location>
</feature>
<name>A0ABR6VUG7_9BACT</name>
<comment type="caution">
    <text evidence="2">The sequence shown here is derived from an EMBL/GenBank/DDBJ whole genome shotgun (WGS) entry which is preliminary data.</text>
</comment>